<gene>
    <name evidence="3" type="ORF">SAMN00777080_4923</name>
</gene>
<dbReference type="SUPFAM" id="SSF52821">
    <property type="entry name" value="Rhodanese/Cell cycle control phosphatase"/>
    <property type="match status" value="1"/>
</dbReference>
<dbReference type="AlphaFoldDB" id="A0A1W2HC12"/>
<keyword evidence="1" id="KW-0732">Signal</keyword>
<dbReference type="InterPro" id="IPR001763">
    <property type="entry name" value="Rhodanese-like_dom"/>
</dbReference>
<evidence type="ECO:0000313" key="3">
    <source>
        <dbReference type="EMBL" id="SMD46242.1"/>
    </source>
</evidence>
<accession>A0A1W2HC12</accession>
<dbReference type="EMBL" id="LT838813">
    <property type="protein sequence ID" value="SMD46242.1"/>
    <property type="molecule type" value="Genomic_DNA"/>
</dbReference>
<proteinExistence type="predicted"/>
<dbReference type="Pfam" id="PF00581">
    <property type="entry name" value="Rhodanese"/>
    <property type="match status" value="1"/>
</dbReference>
<dbReference type="CDD" id="cd00158">
    <property type="entry name" value="RHOD"/>
    <property type="match status" value="1"/>
</dbReference>
<sequence>MNSLKKRILMIALIVFSGSFQVIQAQEGAPKLSPKEFQDQANKKKKNVILDIRTPEETAEGYIEGAVFVDFLAGDFEEKISKLNKKKTYFVYCRSAKRTIPATEKMMAMGFKKVYMLEGGLNNWMENDMPITKPKN</sequence>
<dbReference type="SMART" id="SM00450">
    <property type="entry name" value="RHOD"/>
    <property type="match status" value="1"/>
</dbReference>
<dbReference type="STRING" id="758820.SAMN00777080_4923"/>
<organism evidence="3 4">
    <name type="scientific">Aquiflexum balticum DSM 16537</name>
    <dbReference type="NCBI Taxonomy" id="758820"/>
    <lineage>
        <taxon>Bacteria</taxon>
        <taxon>Pseudomonadati</taxon>
        <taxon>Bacteroidota</taxon>
        <taxon>Cytophagia</taxon>
        <taxon>Cytophagales</taxon>
        <taxon>Cyclobacteriaceae</taxon>
        <taxon>Aquiflexum</taxon>
    </lineage>
</organism>
<evidence type="ECO:0000313" key="4">
    <source>
        <dbReference type="Proteomes" id="UP000192333"/>
    </source>
</evidence>
<dbReference type="GO" id="GO:0016740">
    <property type="term" value="F:transferase activity"/>
    <property type="evidence" value="ECO:0007669"/>
    <property type="project" value="UniProtKB-KW"/>
</dbReference>
<dbReference type="RefSeq" id="WP_084123165.1">
    <property type="nucleotide sequence ID" value="NZ_LT838813.1"/>
</dbReference>
<feature type="chain" id="PRO_5012958422" evidence="1">
    <location>
        <begin position="26"/>
        <end position="136"/>
    </location>
</feature>
<name>A0A1W2HC12_9BACT</name>
<evidence type="ECO:0000256" key="1">
    <source>
        <dbReference type="SAM" id="SignalP"/>
    </source>
</evidence>
<protein>
    <submittedName>
        <fullName evidence="3">Rhodanese-related sulfurtransferase</fullName>
    </submittedName>
</protein>
<dbReference type="Proteomes" id="UP000192333">
    <property type="component" value="Chromosome I"/>
</dbReference>
<dbReference type="PROSITE" id="PS50206">
    <property type="entry name" value="RHODANESE_3"/>
    <property type="match status" value="1"/>
</dbReference>
<reference evidence="4" key="1">
    <citation type="submission" date="2017-04" db="EMBL/GenBank/DDBJ databases">
        <authorList>
            <person name="Varghese N."/>
            <person name="Submissions S."/>
        </authorList>
    </citation>
    <scope>NUCLEOTIDE SEQUENCE [LARGE SCALE GENOMIC DNA]</scope>
    <source>
        <strain evidence="4">DSM 16537</strain>
    </source>
</reference>
<feature type="domain" description="Rhodanese" evidence="2">
    <location>
        <begin position="43"/>
        <end position="133"/>
    </location>
</feature>
<keyword evidence="4" id="KW-1185">Reference proteome</keyword>
<dbReference type="OrthoDB" id="9808735at2"/>
<dbReference type="Gene3D" id="3.40.250.10">
    <property type="entry name" value="Rhodanese-like domain"/>
    <property type="match status" value="1"/>
</dbReference>
<dbReference type="InterPro" id="IPR050229">
    <property type="entry name" value="GlpE_sulfurtransferase"/>
</dbReference>
<keyword evidence="3" id="KW-0808">Transferase</keyword>
<feature type="signal peptide" evidence="1">
    <location>
        <begin position="1"/>
        <end position="25"/>
    </location>
</feature>
<evidence type="ECO:0000259" key="2">
    <source>
        <dbReference type="PROSITE" id="PS50206"/>
    </source>
</evidence>
<dbReference type="InterPro" id="IPR036873">
    <property type="entry name" value="Rhodanese-like_dom_sf"/>
</dbReference>
<dbReference type="PANTHER" id="PTHR43031">
    <property type="entry name" value="FAD-DEPENDENT OXIDOREDUCTASE"/>
    <property type="match status" value="1"/>
</dbReference>
<dbReference type="PANTHER" id="PTHR43031:SF16">
    <property type="entry name" value="OXIDOREDUCTASE"/>
    <property type="match status" value="1"/>
</dbReference>